<comment type="similarity">
    <text evidence="1">Belongs to the short-chain dehydrogenases/reductases (SDR) family.</text>
</comment>
<dbReference type="Proteomes" id="UP000002730">
    <property type="component" value="Chromosome"/>
</dbReference>
<dbReference type="PRINTS" id="PR00081">
    <property type="entry name" value="GDHRDH"/>
</dbReference>
<proteinExistence type="inferred from homology"/>
<dbReference type="STRING" id="573061.Clocel_0927"/>
<dbReference type="InterPro" id="IPR002347">
    <property type="entry name" value="SDR_fam"/>
</dbReference>
<sequence length="276" mass="29791">MRKVCVITGGGSGMGLATAKIIGKDNYIIIVGRTIKKLEKALEELRAEGIEAEAFACDISDEASVNKLAAHAKEIGTISSVIHAAGMSPHMGEAVTIMEANALGTININEVFYKVMEKGSCIIDVSSMSAYLTPKFIMPKGSYKYSRTNKEIFMKKMMARVNLFPKKVRSGVAYGISKNFVTWYAKTDAAKFGQKGIRVLSISPGSFETPMGEVEKDEVENLIKFCAIKRLGHVEEIANLMAFCASDKAGYLTGVDILCDGGCVASGCNPLKMKQS</sequence>
<dbReference type="eggNOG" id="COG1028">
    <property type="taxonomic scope" value="Bacteria"/>
</dbReference>
<evidence type="ECO:0000256" key="2">
    <source>
        <dbReference type="ARBA" id="ARBA00023002"/>
    </source>
</evidence>
<evidence type="ECO:0000256" key="1">
    <source>
        <dbReference type="ARBA" id="ARBA00006484"/>
    </source>
</evidence>
<dbReference type="Gene3D" id="3.40.50.720">
    <property type="entry name" value="NAD(P)-binding Rossmann-like Domain"/>
    <property type="match status" value="1"/>
</dbReference>
<dbReference type="PANTHER" id="PTHR42760:SF115">
    <property type="entry name" value="3-OXOACYL-[ACYL-CARRIER-PROTEIN] REDUCTASE FABG"/>
    <property type="match status" value="1"/>
</dbReference>
<dbReference type="HOGENOM" id="CLU_010194_1_0_9"/>
<dbReference type="RefSeq" id="WP_010076460.1">
    <property type="nucleotide sequence ID" value="NC_014393.1"/>
</dbReference>
<reference evidence="4 5" key="1">
    <citation type="submission" date="2010-08" db="EMBL/GenBank/DDBJ databases">
        <title>Complete sequence of Clostridium cellulovorans 743B.</title>
        <authorList>
            <consortium name="US DOE Joint Genome Institute"/>
            <person name="Lucas S."/>
            <person name="Copeland A."/>
            <person name="Lapidus A."/>
            <person name="Cheng J.-F."/>
            <person name="Bruce D."/>
            <person name="Goodwin L."/>
            <person name="Pitluck S."/>
            <person name="Chertkov O."/>
            <person name="Detter J.C."/>
            <person name="Han C."/>
            <person name="Tapia R."/>
            <person name="Land M."/>
            <person name="Hauser L."/>
            <person name="Chang Y.-J."/>
            <person name="Jeffries C."/>
            <person name="Kyrpides N."/>
            <person name="Ivanova N."/>
            <person name="Mikhailova N."/>
            <person name="Hemme C.L."/>
            <person name="Woyke T."/>
        </authorList>
    </citation>
    <scope>NUCLEOTIDE SEQUENCE [LARGE SCALE GENOMIC DNA]</scope>
    <source>
        <strain evidence="5">ATCC 35296 / DSM 3052 / OCM 3 / 743B</strain>
    </source>
</reference>
<dbReference type="SUPFAM" id="SSF51735">
    <property type="entry name" value="NAD(P)-binding Rossmann-fold domains"/>
    <property type="match status" value="1"/>
</dbReference>
<gene>
    <name evidence="4" type="ordered locus">Clocel_0927</name>
</gene>
<dbReference type="OrthoDB" id="9803333at2"/>
<evidence type="ECO:0000313" key="5">
    <source>
        <dbReference type="Proteomes" id="UP000002730"/>
    </source>
</evidence>
<accession>D9ST79</accession>
<organism evidence="4 5">
    <name type="scientific">Clostridium cellulovorans (strain ATCC 35296 / DSM 3052 / OCM 3 / 743B)</name>
    <dbReference type="NCBI Taxonomy" id="573061"/>
    <lineage>
        <taxon>Bacteria</taxon>
        <taxon>Bacillati</taxon>
        <taxon>Bacillota</taxon>
        <taxon>Clostridia</taxon>
        <taxon>Eubacteriales</taxon>
        <taxon>Clostridiaceae</taxon>
        <taxon>Clostridium</taxon>
    </lineage>
</organism>
<feature type="coiled-coil region" evidence="3">
    <location>
        <begin position="28"/>
        <end position="55"/>
    </location>
</feature>
<evidence type="ECO:0000256" key="3">
    <source>
        <dbReference type="SAM" id="Coils"/>
    </source>
</evidence>
<name>D9ST79_CLOC7</name>
<dbReference type="CDD" id="cd05233">
    <property type="entry name" value="SDR_c"/>
    <property type="match status" value="1"/>
</dbReference>
<dbReference type="GO" id="GO:0016616">
    <property type="term" value="F:oxidoreductase activity, acting on the CH-OH group of donors, NAD or NADP as acceptor"/>
    <property type="evidence" value="ECO:0007669"/>
    <property type="project" value="TreeGrafter"/>
</dbReference>
<evidence type="ECO:0000313" key="4">
    <source>
        <dbReference type="EMBL" id="ADL50695.1"/>
    </source>
</evidence>
<protein>
    <submittedName>
        <fullName evidence="4">Short-chain dehydrogenase/reductase SDR</fullName>
    </submittedName>
</protein>
<dbReference type="InterPro" id="IPR036291">
    <property type="entry name" value="NAD(P)-bd_dom_sf"/>
</dbReference>
<dbReference type="KEGG" id="ccb:Clocel_0927"/>
<dbReference type="PANTHER" id="PTHR42760">
    <property type="entry name" value="SHORT-CHAIN DEHYDROGENASES/REDUCTASES FAMILY MEMBER"/>
    <property type="match status" value="1"/>
</dbReference>
<keyword evidence="3" id="KW-0175">Coiled coil</keyword>
<dbReference type="AlphaFoldDB" id="D9ST79"/>
<keyword evidence="2" id="KW-0560">Oxidoreductase</keyword>
<keyword evidence="5" id="KW-1185">Reference proteome</keyword>
<dbReference type="Pfam" id="PF00106">
    <property type="entry name" value="adh_short"/>
    <property type="match status" value="1"/>
</dbReference>
<dbReference type="Pfam" id="PF13561">
    <property type="entry name" value="adh_short_C2"/>
    <property type="match status" value="1"/>
</dbReference>
<dbReference type="EMBL" id="CP002160">
    <property type="protein sequence ID" value="ADL50695.1"/>
    <property type="molecule type" value="Genomic_DNA"/>
</dbReference>